<dbReference type="InterPro" id="IPR005102">
    <property type="entry name" value="Carbo-bd_X2"/>
</dbReference>
<name>A0ABM8VGP0_9BACL</name>
<dbReference type="PANTHER" id="PTHR45982:SF1">
    <property type="entry name" value="REGULATOR OF CHROMOSOME CONDENSATION"/>
    <property type="match status" value="1"/>
</dbReference>
<evidence type="ECO:0000259" key="6">
    <source>
        <dbReference type="PROSITE" id="PS51272"/>
    </source>
</evidence>
<evidence type="ECO:0000313" key="8">
    <source>
        <dbReference type="Proteomes" id="UP000730618"/>
    </source>
</evidence>
<accession>A0ABM8VGP0</accession>
<feature type="compositionally biased region" description="Low complexity" evidence="5">
    <location>
        <begin position="879"/>
        <end position="898"/>
    </location>
</feature>
<keyword evidence="3" id="KW-0119">Carbohydrate metabolism</keyword>
<keyword evidence="4" id="KW-0624">Polysaccharide degradation</keyword>
<dbReference type="PANTHER" id="PTHR45982">
    <property type="entry name" value="REGULATOR OF CHROMOSOME CONDENSATION"/>
    <property type="match status" value="1"/>
</dbReference>
<gene>
    <name evidence="7" type="ORF">PAECIP111802_02520</name>
</gene>
<feature type="domain" description="SLH" evidence="6">
    <location>
        <begin position="1140"/>
        <end position="1201"/>
    </location>
</feature>
<feature type="domain" description="SLH" evidence="6">
    <location>
        <begin position="1202"/>
        <end position="1265"/>
    </location>
</feature>
<feature type="domain" description="SLH" evidence="6">
    <location>
        <begin position="1271"/>
        <end position="1331"/>
    </location>
</feature>
<dbReference type="EMBL" id="CAJVCE010000006">
    <property type="protein sequence ID" value="CAG7639225.1"/>
    <property type="molecule type" value="Genomic_DNA"/>
</dbReference>
<keyword evidence="8" id="KW-1185">Reference proteome</keyword>
<dbReference type="PROSITE" id="PS51272">
    <property type="entry name" value="SLH"/>
    <property type="match status" value="3"/>
</dbReference>
<comment type="caution">
    <text evidence="7">The sequence shown here is derived from an EMBL/GenBank/DDBJ whole genome shotgun (WGS) entry which is preliminary data.</text>
</comment>
<evidence type="ECO:0000313" key="7">
    <source>
        <dbReference type="EMBL" id="CAG7639225.1"/>
    </source>
</evidence>
<keyword evidence="1" id="KW-0732">Signal</keyword>
<dbReference type="InterPro" id="IPR032109">
    <property type="entry name" value="Big_3_5"/>
</dbReference>
<organism evidence="7 8">
    <name type="scientific">Paenibacillus allorhizosphaerae</name>
    <dbReference type="NCBI Taxonomy" id="2849866"/>
    <lineage>
        <taxon>Bacteria</taxon>
        <taxon>Bacillati</taxon>
        <taxon>Bacillota</taxon>
        <taxon>Bacilli</taxon>
        <taxon>Bacillales</taxon>
        <taxon>Paenibacillaceae</taxon>
        <taxon>Paenibacillus</taxon>
    </lineage>
</organism>
<dbReference type="Proteomes" id="UP000730618">
    <property type="component" value="Unassembled WGS sequence"/>
</dbReference>
<keyword evidence="2" id="KW-0136">Cellulose degradation</keyword>
<dbReference type="PROSITE" id="PS50012">
    <property type="entry name" value="RCC1_3"/>
    <property type="match status" value="3"/>
</dbReference>
<protein>
    <recommendedName>
        <fullName evidence="6">SLH domain-containing protein</fullName>
    </recommendedName>
</protein>
<dbReference type="InterPro" id="IPR051553">
    <property type="entry name" value="Ran_GTPase-activating"/>
</dbReference>
<dbReference type="Pfam" id="PF16640">
    <property type="entry name" value="Big_3_5"/>
    <property type="match status" value="1"/>
</dbReference>
<evidence type="ECO:0000256" key="4">
    <source>
        <dbReference type="ARBA" id="ARBA00023326"/>
    </source>
</evidence>
<dbReference type="Pfam" id="PF00415">
    <property type="entry name" value="RCC1"/>
    <property type="match status" value="3"/>
</dbReference>
<evidence type="ECO:0000256" key="5">
    <source>
        <dbReference type="SAM" id="MobiDB-lite"/>
    </source>
</evidence>
<evidence type="ECO:0000256" key="1">
    <source>
        <dbReference type="ARBA" id="ARBA00022729"/>
    </source>
</evidence>
<dbReference type="InterPro" id="IPR001119">
    <property type="entry name" value="SLH_dom"/>
</dbReference>
<feature type="region of interest" description="Disordered" evidence="5">
    <location>
        <begin position="873"/>
        <end position="900"/>
    </location>
</feature>
<sequence>MKNRFVRSWIAAILCMVIMICPLIQPVQADAAGLMFTSMSSQRDTTFALDANGRIWAWGSNLSGQFGNGITPSSHTPMQIKVLDNGAPVSFKEIKGGYDFAIALDSSGHLWGAGDNGAGQLGLGSGTLSARNWTKANVMDGGTPVVFKKIAASRSSSFALDSNGKLWIWGFRTLTADPYVPTKQTVAYGNGDPVVFDALEGNDEFVIAIDSQQHLWTIFQPAYNPSPFTVMDGGVEAKFQSISAGSTLGTGPFLGLAIDTNGDVWSWGGNDQGQLGDGGVSGTLWAPNKISITDNGNPVKFVRVSGGLKHVLAIDEAGSMWTWGLNSSGQLGDGSTVNTAPHKVPVSDNGAPFQFASVWSGYAVSYGLDADGRLWSWGRQGLLGDNTSGNGLQTTPKKIFFKPQLSLTASVTNATYLEPVTLTASVAGDFVTPSGTVTFKEGDQQLGSVPLDTGGDAHLNLPSLPTGSHTLTALYEGDNLYLAGTTNPVSVTVTMPLAPSVKITPSTTAPTTEPVTLTVTAQTYGTSNTLFRLKWLPGDNTAAAFADAGTDIFTVRNFAVAGNGTYTVYAKDLAGSETVQKINVTNIVPLPNNSAIAPAAASFDKNAGSAENAEVTTTLTLNGNTLSGIANGAALLTPGTDYTVSGNTITILKAYLNAQPVGLTRLTFKFSGGADQTMTISVSDSTPNNSAIAPAAASFDKYAGSAENAEVTTTLTLNGNTLSGIANGAALLMPGTDYTVSGNTVTILNAYLNAQPVGLTRLTFKFSGGADQTMTISVSDSTPNNSAIAPAAASFDKYAGSAENAEVTTTLTLNDNTLSGITNDAEPLTPGTDYTLSGNTVTILKAYLNTQPVGLTRLTFKFSGGTDQTMTITVSDSTPLPSNEEPESDSSSTPITEPVTVADPPKYQIALDSSGHVVIIVDSSSFVTEEAGGTLTQKLIVTADVLNQAQELLKDASQPIILIKLSDTEPSVQVQLPGGSLETMADAYPNAAIGIELNGSSLVLQASVLDLDSLAKRLGVAVSDVNIVTSMERVSDAVETKLEQMGSNLGFRVVGHAVDFKVKAAANGQTVELHDFGSKYMTRGIVYTNPSASGNVIAVHYDPFASTVSYIPTHLGSRSDGKKEAVMRATHYSIYAAIETKDRSFADLSAHWAKEDVEHLASRLIVTGVSADRFAPDESITRAEFAALLVRSLGLSTEHDPAYKSFEDVPASAWYSAVVEAAVKAGLVDGMTADSFAPNERITREQMAVMLARALSLTPEGRSIQENKQALAVFQDQDAISTWSQAFVSRTVQAGIITGTDDGNFAPAQYATRAQAATMLKRFLLAVHFIE</sequence>
<reference evidence="7 8" key="1">
    <citation type="submission" date="2021-06" db="EMBL/GenBank/DDBJ databases">
        <authorList>
            <person name="Criscuolo A."/>
        </authorList>
    </citation>
    <scope>NUCLEOTIDE SEQUENCE [LARGE SCALE GENOMIC DNA]</scope>
    <source>
        <strain evidence="8">CIP 111802</strain>
    </source>
</reference>
<evidence type="ECO:0000256" key="2">
    <source>
        <dbReference type="ARBA" id="ARBA00023001"/>
    </source>
</evidence>
<proteinExistence type="predicted"/>
<dbReference type="Pfam" id="PF00395">
    <property type="entry name" value="SLH"/>
    <property type="match status" value="3"/>
</dbReference>
<dbReference type="InterPro" id="IPR000408">
    <property type="entry name" value="Reg_chr_condens"/>
</dbReference>
<dbReference type="RefSeq" id="WP_218098856.1">
    <property type="nucleotide sequence ID" value="NZ_CAJVCE010000006.1"/>
</dbReference>
<dbReference type="Pfam" id="PF03442">
    <property type="entry name" value="CBM_X2"/>
    <property type="match status" value="3"/>
</dbReference>
<evidence type="ECO:0000256" key="3">
    <source>
        <dbReference type="ARBA" id="ARBA00023277"/>
    </source>
</evidence>